<accession>A0AAD6FFC1</accession>
<dbReference type="PANTHER" id="PTHR22930:SF279">
    <property type="entry name" value="SIMILAR TO ENSANGP00000010363"/>
    <property type="match status" value="1"/>
</dbReference>
<comment type="caution">
    <text evidence="10">The sequence shown here is derived from an EMBL/GenBank/DDBJ whole genome shotgun (WGS) entry which is preliminary data.</text>
</comment>
<feature type="domain" description="BESS" evidence="8">
    <location>
        <begin position="313"/>
        <end position="337"/>
    </location>
</feature>
<dbReference type="Pfam" id="PF13359">
    <property type="entry name" value="DDE_Tnp_4"/>
    <property type="match status" value="1"/>
</dbReference>
<evidence type="ECO:0000256" key="7">
    <source>
        <dbReference type="ARBA" id="ARBA00023242"/>
    </source>
</evidence>
<evidence type="ECO:0000256" key="2">
    <source>
        <dbReference type="ARBA" id="ARBA00004123"/>
    </source>
</evidence>
<evidence type="ECO:0000259" key="9">
    <source>
        <dbReference type="Pfam" id="PF13359"/>
    </source>
</evidence>
<evidence type="ECO:0000256" key="3">
    <source>
        <dbReference type="ARBA" id="ARBA00006958"/>
    </source>
</evidence>
<dbReference type="GO" id="GO:0046872">
    <property type="term" value="F:metal ion binding"/>
    <property type="evidence" value="ECO:0007669"/>
    <property type="project" value="UniProtKB-KW"/>
</dbReference>
<dbReference type="AlphaFoldDB" id="A0AAD6FFC1"/>
<gene>
    <name evidence="10" type="ORF">JOQ06_010192</name>
</gene>
<evidence type="ECO:0000256" key="6">
    <source>
        <dbReference type="ARBA" id="ARBA00022801"/>
    </source>
</evidence>
<evidence type="ECO:0000256" key="5">
    <source>
        <dbReference type="ARBA" id="ARBA00022723"/>
    </source>
</evidence>
<dbReference type="Proteomes" id="UP001219934">
    <property type="component" value="Unassembled WGS sequence"/>
</dbReference>
<dbReference type="GO" id="GO:0016787">
    <property type="term" value="F:hydrolase activity"/>
    <property type="evidence" value="ECO:0007669"/>
    <property type="project" value="UniProtKB-KW"/>
</dbReference>
<keyword evidence="6" id="KW-0378">Hydrolase</keyword>
<evidence type="ECO:0000259" key="8">
    <source>
        <dbReference type="Pfam" id="PF02944"/>
    </source>
</evidence>
<evidence type="ECO:0000313" key="11">
    <source>
        <dbReference type="Proteomes" id="UP001219934"/>
    </source>
</evidence>
<evidence type="ECO:0000313" key="10">
    <source>
        <dbReference type="EMBL" id="KAJ4931752.1"/>
    </source>
</evidence>
<keyword evidence="11" id="KW-1185">Reference proteome</keyword>
<evidence type="ECO:0008006" key="12">
    <source>
        <dbReference type="Google" id="ProtNLM"/>
    </source>
</evidence>
<protein>
    <recommendedName>
        <fullName evidence="12">DDE Tnp4 domain-containing protein</fullName>
    </recommendedName>
</protein>
<sequence>MEAIMGAVWSYLPGLPDDLLTTLIDELGVESVEDLALMEEKDLVRYLKPIQCRKLLNGIKQGFVTINMEVLSPHPIASSSANTGLSTSIPASTSPVVQPPKLYPKHFKLREHSGLSTSIPASTSPVMPTAIQQAVEKEERPMPDERRAFVNALVDQMMQHERNPTRAMCHSSVRLIVRSHPKSFADISRRGEVVGDGCPSLLQQVKTRVEYKTRNNTLARRRRSREGRRNTGVAGESRLTRGPVDQYGCVRWCPAENIFCEFSDLILSWDELFQPPGRKRPRSVDNEKEVHERLLEALTMRGSGALPAAPLSEDEHFLQSLFPSLQRLPTQQKNFVKYLATGDSFRTIANSFRVGVSTVSTIIPDVATAIWDCLVEEFMAVPSTEEWRSIAEKFEERWNFPLCCGTLDGKHVVLKAPENTGSQFFNYKGTFSLVLLAVVDAERCFRVIDVGGYGRTSDGGILANSAFGQALKSGSLQLPAGLPLPGGDHLGPLPHVFVADEAFPLRQNLMRPFPGHNLPRERRIFNYRLSRARLVVENAFGILSSQWRMYRRVIEVQPEVAEKFVKATCILHNFLRRTTQANTHQLLMWSHCQV</sequence>
<feature type="domain" description="DDE Tnp4" evidence="9">
    <location>
        <begin position="407"/>
        <end position="573"/>
    </location>
</feature>
<reference evidence="10" key="1">
    <citation type="submission" date="2022-11" db="EMBL/GenBank/DDBJ databases">
        <title>Chromosome-level genome of Pogonophryne albipinna.</title>
        <authorList>
            <person name="Jo E."/>
        </authorList>
    </citation>
    <scope>NUCLEOTIDE SEQUENCE</scope>
    <source>
        <strain evidence="10">SGF0006</strain>
        <tissue evidence="10">Muscle</tissue>
    </source>
</reference>
<organism evidence="10 11">
    <name type="scientific">Pogonophryne albipinna</name>
    <dbReference type="NCBI Taxonomy" id="1090488"/>
    <lineage>
        <taxon>Eukaryota</taxon>
        <taxon>Metazoa</taxon>
        <taxon>Chordata</taxon>
        <taxon>Craniata</taxon>
        <taxon>Vertebrata</taxon>
        <taxon>Euteleostomi</taxon>
        <taxon>Actinopterygii</taxon>
        <taxon>Neopterygii</taxon>
        <taxon>Teleostei</taxon>
        <taxon>Neoteleostei</taxon>
        <taxon>Acanthomorphata</taxon>
        <taxon>Eupercaria</taxon>
        <taxon>Perciformes</taxon>
        <taxon>Notothenioidei</taxon>
        <taxon>Pogonophryne</taxon>
    </lineage>
</organism>
<comment type="subcellular location">
    <subcellularLocation>
        <location evidence="2">Nucleus</location>
    </subcellularLocation>
</comment>
<evidence type="ECO:0000256" key="4">
    <source>
        <dbReference type="ARBA" id="ARBA00022722"/>
    </source>
</evidence>
<dbReference type="GO" id="GO:0005634">
    <property type="term" value="C:nucleus"/>
    <property type="evidence" value="ECO:0007669"/>
    <property type="project" value="UniProtKB-SubCell"/>
</dbReference>
<evidence type="ECO:0000256" key="1">
    <source>
        <dbReference type="ARBA" id="ARBA00001968"/>
    </source>
</evidence>
<proteinExistence type="inferred from homology"/>
<dbReference type="EMBL" id="JAPTMU010000014">
    <property type="protein sequence ID" value="KAJ4931752.1"/>
    <property type="molecule type" value="Genomic_DNA"/>
</dbReference>
<keyword evidence="5" id="KW-0479">Metal-binding</keyword>
<comment type="similarity">
    <text evidence="3">Belongs to the HARBI1 family.</text>
</comment>
<keyword evidence="4" id="KW-0540">Nuclease</keyword>
<dbReference type="InterPro" id="IPR027806">
    <property type="entry name" value="HARBI1_dom"/>
</dbReference>
<dbReference type="PANTHER" id="PTHR22930">
    <property type="match status" value="1"/>
</dbReference>
<name>A0AAD6FFC1_9TELE</name>
<dbReference type="Pfam" id="PF02944">
    <property type="entry name" value="BESS"/>
    <property type="match status" value="1"/>
</dbReference>
<dbReference type="InterPro" id="IPR004210">
    <property type="entry name" value="BESS_motif"/>
</dbReference>
<dbReference type="InterPro" id="IPR045249">
    <property type="entry name" value="HARBI1-like"/>
</dbReference>
<keyword evidence="7" id="KW-0539">Nucleus</keyword>
<comment type="cofactor">
    <cofactor evidence="1">
        <name>a divalent metal cation</name>
        <dbReference type="ChEBI" id="CHEBI:60240"/>
    </cofactor>
</comment>
<dbReference type="GO" id="GO:0003677">
    <property type="term" value="F:DNA binding"/>
    <property type="evidence" value="ECO:0007669"/>
    <property type="project" value="InterPro"/>
</dbReference>
<dbReference type="GO" id="GO:0004518">
    <property type="term" value="F:nuclease activity"/>
    <property type="evidence" value="ECO:0007669"/>
    <property type="project" value="UniProtKB-KW"/>
</dbReference>